<evidence type="ECO:0000256" key="3">
    <source>
        <dbReference type="ARBA" id="ARBA00023237"/>
    </source>
</evidence>
<gene>
    <name evidence="5" type="ORF">IO89_07385</name>
</gene>
<dbReference type="EMBL" id="JPLY01000003">
    <property type="protein sequence ID" value="KFC21802.1"/>
    <property type="molecule type" value="Genomic_DNA"/>
</dbReference>
<dbReference type="RefSeq" id="WP_034974992.1">
    <property type="nucleotide sequence ID" value="NZ_FOFI01000003.1"/>
</dbReference>
<keyword evidence="2" id="KW-0472">Membrane</keyword>
<dbReference type="eggNOG" id="COG4771">
    <property type="taxonomic scope" value="Bacteria"/>
</dbReference>
<name>A0A085BH57_9FLAO</name>
<dbReference type="AlphaFoldDB" id="A0A085BH57"/>
<evidence type="ECO:0000256" key="4">
    <source>
        <dbReference type="SAM" id="SignalP"/>
    </source>
</evidence>
<evidence type="ECO:0000256" key="1">
    <source>
        <dbReference type="ARBA" id="ARBA00004442"/>
    </source>
</evidence>
<dbReference type="GO" id="GO:0009279">
    <property type="term" value="C:cell outer membrane"/>
    <property type="evidence" value="ECO:0007669"/>
    <property type="project" value="UniProtKB-SubCell"/>
</dbReference>
<keyword evidence="5" id="KW-0675">Receptor</keyword>
<keyword evidence="4" id="KW-0732">Signal</keyword>
<evidence type="ECO:0000313" key="6">
    <source>
        <dbReference type="Proteomes" id="UP000028623"/>
    </source>
</evidence>
<sequence>MRKSLTKISALGLMLSFATVFGQEKTDSLAVKTAINAAAKNEEGVKTVTTSSKEDNNRNVMLNAANNTSPRDVNIGLPSTVGGITILENDLPAVYFFWPELPNKTWRQSVSLEKTGLLKMDQLANTMGDLGFAVNSYSQTGTKDFKLKGKFTTSTFGWLQGDVNVSGPISKNGWTYTVGAFANFDPSTYKLGFTRNVDETKIFRAGVTKYFNDDKGKISIQYKYADSYSITNYAVFQYGQEGKVTELDNFRIGRDSYVVRDGQIKMKDIFSGQTYWANMDGNDSRNTSHNIDIFGNYLLNNGWNFKFSTRAHFATAKSSNIIPLSIFNADATSGYTIASTGQAYTGAVGTQLAMHTPSTPITNIAGRFSLNKQLGNHNVTVGVLEQYYNIDKFTSNRSFFFQTTEPQPQRLIGPTTDADGFYNYNAGGEFHSGTENKLSVYGTDEWKVSDNFNLSYGLHLKNQILDGEYSLTPRTVGFNFTDPSQFNQINQSFFQIGGSLNATYNISKNFGVIANALYTEENRRLESYSQAFEPNTNKIKSPLGALGIFWNTDYIQLISQATYLKKNNNLNRYNLVNPANTTQAQNVTVYYDIQTIGLTTDFVVKPFKGFNLHYLLTLQNPVYKKFNFNAFGTAYDYNDNNVLGVAKVLMEIDPSYMIDKWRFWASFRYFSKQYANLTNALYFAPRWETFGGVSYTVNKNINLGATVINFLNQRGASGTINGAELITDANPYYGKLLTGTYIMPLTGQFSVSFNF</sequence>
<dbReference type="Proteomes" id="UP000028623">
    <property type="component" value="Unassembled WGS sequence"/>
</dbReference>
<evidence type="ECO:0000313" key="5">
    <source>
        <dbReference type="EMBL" id="KFC21802.1"/>
    </source>
</evidence>
<dbReference type="Gene3D" id="2.40.170.20">
    <property type="entry name" value="TonB-dependent receptor, beta-barrel domain"/>
    <property type="match status" value="1"/>
</dbReference>
<dbReference type="InterPro" id="IPR036942">
    <property type="entry name" value="Beta-barrel_TonB_sf"/>
</dbReference>
<comment type="caution">
    <text evidence="5">The sequence shown here is derived from an EMBL/GenBank/DDBJ whole genome shotgun (WGS) entry which is preliminary data.</text>
</comment>
<organism evidence="5 6">
    <name type="scientific">Epilithonimonas lactis</name>
    <dbReference type="NCBI Taxonomy" id="421072"/>
    <lineage>
        <taxon>Bacteria</taxon>
        <taxon>Pseudomonadati</taxon>
        <taxon>Bacteroidota</taxon>
        <taxon>Flavobacteriia</taxon>
        <taxon>Flavobacteriales</taxon>
        <taxon>Weeksellaceae</taxon>
        <taxon>Chryseobacterium group</taxon>
        <taxon>Epilithonimonas</taxon>
    </lineage>
</organism>
<dbReference type="OrthoDB" id="994364at2"/>
<dbReference type="STRING" id="421072.SAMN04488097_2087"/>
<dbReference type="SUPFAM" id="SSF56935">
    <property type="entry name" value="Porins"/>
    <property type="match status" value="1"/>
</dbReference>
<comment type="subcellular location">
    <subcellularLocation>
        <location evidence="1">Cell outer membrane</location>
    </subcellularLocation>
</comment>
<accession>A0A085BH57</accession>
<evidence type="ECO:0000256" key="2">
    <source>
        <dbReference type="ARBA" id="ARBA00023136"/>
    </source>
</evidence>
<feature type="signal peptide" evidence="4">
    <location>
        <begin position="1"/>
        <end position="22"/>
    </location>
</feature>
<reference evidence="5 6" key="1">
    <citation type="submission" date="2014-07" db="EMBL/GenBank/DDBJ databases">
        <title>Epilithonimonas lactis LMG 22401 Genome.</title>
        <authorList>
            <person name="Pipes S.E."/>
            <person name="Stropko S.J."/>
        </authorList>
    </citation>
    <scope>NUCLEOTIDE SEQUENCE [LARGE SCALE GENOMIC DNA]</scope>
    <source>
        <strain evidence="5 6">LMG 24401</strain>
    </source>
</reference>
<feature type="chain" id="PRO_5001786981" evidence="4">
    <location>
        <begin position="23"/>
        <end position="755"/>
    </location>
</feature>
<keyword evidence="6" id="KW-1185">Reference proteome</keyword>
<protein>
    <submittedName>
        <fullName evidence="5">TonB-dependent receptor</fullName>
    </submittedName>
</protein>
<keyword evidence="3" id="KW-0998">Cell outer membrane</keyword>
<proteinExistence type="predicted"/>